<dbReference type="AlphaFoldDB" id="A0A9N9SVN4"/>
<feature type="compositionally biased region" description="Acidic residues" evidence="1">
    <location>
        <begin position="234"/>
        <end position="244"/>
    </location>
</feature>
<sequence length="364" mass="42128">MKSKQKFSVSEKNLLKRQSLDNYSPLDFRTSRKISSNPLIQKNINFLRAYSNFLGRQSYGNTGNVDSYFKQSLRREPFNLIRDLQLTNLVRSTSSFESVSQTFNRRKRSRRTILKPRKILEFPHKSEIEPKKSEEFSVKELFLTNNNNNWESESDSGVNPDFSTGDNNFLSQHSDFQSHPLEKVEETLEEDDNAADARKDKTSIQDIDKLNDRLDILLKTAMNVMVEDDREKEGEEEGEGEGADMEEKIAEGENEDDELKEVEAMIERASKELAEVADENQKILETLEEGDEEVEKTEEDAKETQKTQEIKYNEATDHAVLKELEDAERQAIQTANIISKLKEQVTILSKKETMTERKPKNSRR</sequence>
<keyword evidence="3" id="KW-1185">Reference proteome</keyword>
<gene>
    <name evidence="2" type="ORF">DIABBA_LOCUS2767</name>
</gene>
<feature type="region of interest" description="Disordered" evidence="1">
    <location>
        <begin position="228"/>
        <end position="259"/>
    </location>
</feature>
<reference evidence="2" key="1">
    <citation type="submission" date="2022-01" db="EMBL/GenBank/DDBJ databases">
        <authorList>
            <person name="King R."/>
        </authorList>
    </citation>
    <scope>NUCLEOTIDE SEQUENCE</scope>
</reference>
<protein>
    <submittedName>
        <fullName evidence="2">Uncharacterized protein</fullName>
    </submittedName>
</protein>
<proteinExistence type="predicted"/>
<evidence type="ECO:0000313" key="3">
    <source>
        <dbReference type="Proteomes" id="UP001153709"/>
    </source>
</evidence>
<accession>A0A9N9SVN4</accession>
<dbReference type="Proteomes" id="UP001153709">
    <property type="component" value="Chromosome 2"/>
</dbReference>
<evidence type="ECO:0000313" key="2">
    <source>
        <dbReference type="EMBL" id="CAG9828883.1"/>
    </source>
</evidence>
<evidence type="ECO:0000256" key="1">
    <source>
        <dbReference type="SAM" id="MobiDB-lite"/>
    </source>
</evidence>
<organism evidence="2 3">
    <name type="scientific">Diabrotica balteata</name>
    <name type="common">Banded cucumber beetle</name>
    <dbReference type="NCBI Taxonomy" id="107213"/>
    <lineage>
        <taxon>Eukaryota</taxon>
        <taxon>Metazoa</taxon>
        <taxon>Ecdysozoa</taxon>
        <taxon>Arthropoda</taxon>
        <taxon>Hexapoda</taxon>
        <taxon>Insecta</taxon>
        <taxon>Pterygota</taxon>
        <taxon>Neoptera</taxon>
        <taxon>Endopterygota</taxon>
        <taxon>Coleoptera</taxon>
        <taxon>Polyphaga</taxon>
        <taxon>Cucujiformia</taxon>
        <taxon>Chrysomeloidea</taxon>
        <taxon>Chrysomelidae</taxon>
        <taxon>Galerucinae</taxon>
        <taxon>Diabroticina</taxon>
        <taxon>Diabroticites</taxon>
        <taxon>Diabrotica</taxon>
    </lineage>
</organism>
<feature type="region of interest" description="Disordered" evidence="1">
    <location>
        <begin position="286"/>
        <end position="309"/>
    </location>
</feature>
<feature type="compositionally biased region" description="Acidic residues" evidence="1">
    <location>
        <begin position="286"/>
        <end position="301"/>
    </location>
</feature>
<dbReference type="EMBL" id="OU898277">
    <property type="protein sequence ID" value="CAG9828883.1"/>
    <property type="molecule type" value="Genomic_DNA"/>
</dbReference>
<name>A0A9N9SVN4_DIABA</name>
<feature type="compositionally biased region" description="Polar residues" evidence="1">
    <location>
        <begin position="155"/>
        <end position="174"/>
    </location>
</feature>
<feature type="region of interest" description="Disordered" evidence="1">
    <location>
        <begin position="147"/>
        <end position="174"/>
    </location>
</feature>